<name>A0A916LKM9_KRYT1</name>
<evidence type="ECO:0000313" key="1">
    <source>
        <dbReference type="EMBL" id="CUT05045.1"/>
    </source>
</evidence>
<dbReference type="EMBL" id="CZVV01000145">
    <property type="protein sequence ID" value="CUT05045.1"/>
    <property type="molecule type" value="Genomic_DNA"/>
</dbReference>
<accession>A0A916LKM9</accession>
<dbReference type="Proteomes" id="UP000243105">
    <property type="component" value="Unassembled WGS sequence"/>
</dbReference>
<evidence type="ECO:0000313" key="2">
    <source>
        <dbReference type="Proteomes" id="UP000243105"/>
    </source>
</evidence>
<organism evidence="1 2">
    <name type="scientific">Kryptobacter tengchongensis</name>
    <dbReference type="NCBI Taxonomy" id="1643429"/>
    <lineage>
        <taxon>Bacteria</taxon>
        <taxon>Pseudomonadati</taxon>
        <taxon>Candidatus Kryptoniota</taxon>
        <taxon>Candidatus Kryptobacter</taxon>
    </lineage>
</organism>
<protein>
    <recommendedName>
        <fullName evidence="3">PorV/PorQ family protein</fullName>
    </recommendedName>
</protein>
<sequence length="302" mass="33790">MERTLKIFLTLFVLCFQVLLSGGKTGFNFLSIGVDARVVSLADAGVALPPEIGTIYYNPSGLALHKKTSLLLTYRNWLVDGRFIYTSFSFPSRFSNFAISLTSFSIPDIEIRTRPSEAQGKFTFWDLSIAFSASPNWKSRIKTGITVKYIFEKIFVDETHLVAFDFGILYAFAISQFNFYTGASLKDIGFKGKYRNSSVNLPSAISIGASASYSVAQSGIEILLLVEAKRKFHESVNLISTGFGFKFLSSFVLNLGYVSGRKLENLRFGGGIELNKIRLYYSFSSLEYNFPNSHTITINFNF</sequence>
<dbReference type="Gene3D" id="2.40.160.60">
    <property type="entry name" value="Outer membrane protein transport protein (OMPP1/FadL/TodX)"/>
    <property type="match status" value="1"/>
</dbReference>
<dbReference type="NCBIfam" id="NF033709">
    <property type="entry name" value="PorV_fam"/>
    <property type="match status" value="1"/>
</dbReference>
<reference evidence="1 2" key="1">
    <citation type="submission" date="2015-11" db="EMBL/GenBank/DDBJ databases">
        <authorList>
            <person name="Varghese N."/>
        </authorList>
    </citation>
    <scope>NUCLEOTIDE SEQUENCE [LARGE SCALE GENOMIC DNA]</scope>
    <source>
        <strain evidence="1 2">JGI-25</strain>
    </source>
</reference>
<dbReference type="AlphaFoldDB" id="A0A916LKM9"/>
<proteinExistence type="predicted"/>
<evidence type="ECO:0008006" key="3">
    <source>
        <dbReference type="Google" id="ProtNLM"/>
    </source>
</evidence>
<comment type="caution">
    <text evidence="1">The sequence shown here is derived from an EMBL/GenBank/DDBJ whole genome shotgun (WGS) entry which is preliminary data.</text>
</comment>
<gene>
    <name evidence="1" type="ORF">JGI25_01521</name>
</gene>
<dbReference type="RefSeq" id="WP_072264208.1">
    <property type="nucleotide sequence ID" value="NZ_CZVV01000145.1"/>
</dbReference>